<sequence length="117" mass="12397">MLSILLAFILLYGIQLLHPAWWWVFLAPAVAGAITARSGWSGFFECGLGAGLAWGLAATLQMTGDGSIISGRIATMLQVGNPWLLVLLTFAVAFLCGGFAGMAGYYLTGGRGKKEKR</sequence>
<evidence type="ECO:0000256" key="1">
    <source>
        <dbReference type="SAM" id="Phobius"/>
    </source>
</evidence>
<keyword evidence="1" id="KW-1133">Transmembrane helix</keyword>
<keyword evidence="1" id="KW-0472">Membrane</keyword>
<organism evidence="2 3">
    <name type="scientific">Candidatus Polarisedimenticola svalbardensis</name>
    <dbReference type="NCBI Taxonomy" id="2886004"/>
    <lineage>
        <taxon>Bacteria</taxon>
        <taxon>Pseudomonadati</taxon>
        <taxon>Acidobacteriota</taxon>
        <taxon>Candidatus Polarisedimenticolia</taxon>
        <taxon>Candidatus Polarisedimenticolales</taxon>
        <taxon>Candidatus Polarisedimenticolaceae</taxon>
        <taxon>Candidatus Polarisedimenticola</taxon>
    </lineage>
</organism>
<dbReference type="EMBL" id="JACXWD010000033">
    <property type="protein sequence ID" value="MBD3868506.1"/>
    <property type="molecule type" value="Genomic_DNA"/>
</dbReference>
<keyword evidence="1" id="KW-0812">Transmembrane</keyword>
<gene>
    <name evidence="2" type="ORF">IFK94_10325</name>
</gene>
<proteinExistence type="predicted"/>
<comment type="caution">
    <text evidence="2">The sequence shown here is derived from an EMBL/GenBank/DDBJ whole genome shotgun (WGS) entry which is preliminary data.</text>
</comment>
<accession>A0A8J7C2U8</accession>
<reference evidence="2 3" key="1">
    <citation type="submission" date="2020-08" db="EMBL/GenBank/DDBJ databases">
        <title>Acidobacteriota in marine sediments use diverse sulfur dissimilation pathways.</title>
        <authorList>
            <person name="Wasmund K."/>
        </authorList>
    </citation>
    <scope>NUCLEOTIDE SEQUENCE [LARGE SCALE GENOMIC DNA]</scope>
    <source>
        <strain evidence="2">MAG AM4</strain>
    </source>
</reference>
<name>A0A8J7C2U8_9BACT</name>
<protein>
    <submittedName>
        <fullName evidence="2">Uncharacterized protein</fullName>
    </submittedName>
</protein>
<feature type="transmembrane region" description="Helical" evidence="1">
    <location>
        <begin position="43"/>
        <end position="63"/>
    </location>
</feature>
<dbReference type="Proteomes" id="UP000648239">
    <property type="component" value="Unassembled WGS sequence"/>
</dbReference>
<feature type="transmembrane region" description="Helical" evidence="1">
    <location>
        <begin position="83"/>
        <end position="107"/>
    </location>
</feature>
<evidence type="ECO:0000313" key="3">
    <source>
        <dbReference type="Proteomes" id="UP000648239"/>
    </source>
</evidence>
<evidence type="ECO:0000313" key="2">
    <source>
        <dbReference type="EMBL" id="MBD3868506.1"/>
    </source>
</evidence>
<dbReference type="AlphaFoldDB" id="A0A8J7C2U8"/>